<evidence type="ECO:0000256" key="11">
    <source>
        <dbReference type="PIRSR" id="PIRSR000460-1"/>
    </source>
</evidence>
<dbReference type="PROSITE" id="PS00102">
    <property type="entry name" value="PHOSPHORYLASE"/>
    <property type="match status" value="1"/>
</dbReference>
<dbReference type="PANTHER" id="PTHR11468">
    <property type="entry name" value="GLYCOGEN PHOSPHORYLASE"/>
    <property type="match status" value="1"/>
</dbReference>
<keyword evidence="5" id="KW-0321">Glycogen metabolism</keyword>
<dbReference type="FunFam" id="3.40.50.2000:FF:000197">
    <property type="entry name" value="Alpha-1,4 glucan phosphorylase"/>
    <property type="match status" value="1"/>
</dbReference>
<dbReference type="InterPro" id="IPR035090">
    <property type="entry name" value="Pyridoxal_P_attach_site"/>
</dbReference>
<comment type="function">
    <text evidence="12">Allosteric enzyme that catalyzes the rate-limiting step in glycogen catabolism, the phosphorolytic cleavage of glycogen to produce glucose-1-phosphate, and plays a central role in maintaining cellular and organismal glucose homeostasis.</text>
</comment>
<evidence type="ECO:0000313" key="14">
    <source>
        <dbReference type="Proteomes" id="UP000657006"/>
    </source>
</evidence>
<dbReference type="GO" id="GO:0030170">
    <property type="term" value="F:pyridoxal phosphate binding"/>
    <property type="evidence" value="ECO:0007669"/>
    <property type="project" value="InterPro"/>
</dbReference>
<evidence type="ECO:0000256" key="4">
    <source>
        <dbReference type="ARBA" id="ARBA00022553"/>
    </source>
</evidence>
<organism evidence="13 14">
    <name type="scientific">Bianquea renquensis</name>
    <dbReference type="NCBI Taxonomy" id="2763661"/>
    <lineage>
        <taxon>Bacteria</taxon>
        <taxon>Bacillati</taxon>
        <taxon>Bacillota</taxon>
        <taxon>Clostridia</taxon>
        <taxon>Eubacteriales</taxon>
        <taxon>Bianqueaceae</taxon>
        <taxon>Bianquea</taxon>
    </lineage>
</organism>
<accession>A0A926DQJ9</accession>
<dbReference type="AlphaFoldDB" id="A0A926DQJ9"/>
<keyword evidence="9 12" id="KW-0119">Carbohydrate metabolism</keyword>
<evidence type="ECO:0000256" key="7">
    <source>
        <dbReference type="ARBA" id="ARBA00022679"/>
    </source>
</evidence>
<name>A0A926DQJ9_9FIRM</name>
<evidence type="ECO:0000256" key="8">
    <source>
        <dbReference type="ARBA" id="ARBA00022898"/>
    </source>
</evidence>
<dbReference type="GO" id="GO:0005737">
    <property type="term" value="C:cytoplasm"/>
    <property type="evidence" value="ECO:0007669"/>
    <property type="project" value="TreeGrafter"/>
</dbReference>
<dbReference type="PIRSF" id="PIRSF000460">
    <property type="entry name" value="Pprylas_GlgP"/>
    <property type="match status" value="1"/>
</dbReference>
<comment type="catalytic activity">
    <reaction evidence="1 12">
        <text>[(1-&gt;4)-alpha-D-glucosyl](n) + phosphate = [(1-&gt;4)-alpha-D-glucosyl](n-1) + alpha-D-glucose 1-phosphate</text>
        <dbReference type="Rhea" id="RHEA:41732"/>
        <dbReference type="Rhea" id="RHEA-COMP:9584"/>
        <dbReference type="Rhea" id="RHEA-COMP:9586"/>
        <dbReference type="ChEBI" id="CHEBI:15444"/>
        <dbReference type="ChEBI" id="CHEBI:43474"/>
        <dbReference type="ChEBI" id="CHEBI:58601"/>
        <dbReference type="EC" id="2.4.1.1"/>
    </reaction>
</comment>
<dbReference type="CDD" id="cd04300">
    <property type="entry name" value="GT35_Glycogen_Phosphorylase"/>
    <property type="match status" value="1"/>
</dbReference>
<protein>
    <recommendedName>
        <fullName evidence="12">Alpha-1,4 glucan phosphorylase</fullName>
        <ecNumber evidence="12">2.4.1.1</ecNumber>
    </recommendedName>
</protein>
<reference evidence="13" key="1">
    <citation type="submission" date="2020-08" db="EMBL/GenBank/DDBJ databases">
        <title>Genome public.</title>
        <authorList>
            <person name="Liu C."/>
            <person name="Sun Q."/>
        </authorList>
    </citation>
    <scope>NUCLEOTIDE SEQUENCE</scope>
    <source>
        <strain evidence="13">NSJ-32</strain>
    </source>
</reference>
<dbReference type="InterPro" id="IPR011833">
    <property type="entry name" value="Glycg_phsphrylas"/>
</dbReference>
<dbReference type="GO" id="GO:0008184">
    <property type="term" value="F:glycogen phosphorylase activity"/>
    <property type="evidence" value="ECO:0007669"/>
    <property type="project" value="InterPro"/>
</dbReference>
<evidence type="ECO:0000256" key="2">
    <source>
        <dbReference type="ARBA" id="ARBA00001933"/>
    </source>
</evidence>
<comment type="caution">
    <text evidence="13">The sequence shown here is derived from an EMBL/GenBank/DDBJ whole genome shotgun (WGS) entry which is preliminary data.</text>
</comment>
<keyword evidence="4" id="KW-0597">Phosphoprotein</keyword>
<dbReference type="GO" id="GO:0005980">
    <property type="term" value="P:glycogen catabolic process"/>
    <property type="evidence" value="ECO:0007669"/>
    <property type="project" value="TreeGrafter"/>
</dbReference>
<keyword evidence="8 11" id="KW-0663">Pyridoxal phosphate</keyword>
<dbReference type="Gene3D" id="3.40.50.2000">
    <property type="entry name" value="Glycogen Phosphorylase B"/>
    <property type="match status" value="2"/>
</dbReference>
<evidence type="ECO:0000313" key="13">
    <source>
        <dbReference type="EMBL" id="MBC8542002.1"/>
    </source>
</evidence>
<comment type="similarity">
    <text evidence="3 12">Belongs to the glycogen phosphorylase family.</text>
</comment>
<dbReference type="EC" id="2.4.1.1" evidence="12"/>
<dbReference type="PANTHER" id="PTHR11468:SF3">
    <property type="entry name" value="GLYCOGEN PHOSPHORYLASE, LIVER FORM"/>
    <property type="match status" value="1"/>
</dbReference>
<evidence type="ECO:0000256" key="1">
    <source>
        <dbReference type="ARBA" id="ARBA00001275"/>
    </source>
</evidence>
<evidence type="ECO:0000256" key="9">
    <source>
        <dbReference type="ARBA" id="ARBA00023277"/>
    </source>
</evidence>
<comment type="cofactor">
    <cofactor evidence="2 12">
        <name>pyridoxal 5'-phosphate</name>
        <dbReference type="ChEBI" id="CHEBI:597326"/>
    </cofactor>
</comment>
<keyword evidence="14" id="KW-1185">Reference proteome</keyword>
<evidence type="ECO:0000256" key="5">
    <source>
        <dbReference type="ARBA" id="ARBA00022600"/>
    </source>
</evidence>
<keyword evidence="7 12" id="KW-0808">Transferase</keyword>
<dbReference type="RefSeq" id="WP_177714350.1">
    <property type="nucleotide sequence ID" value="NZ_JACRSQ010000001.1"/>
</dbReference>
<comment type="function">
    <text evidence="10">Phosphorylase is an important allosteric enzyme in carbohydrate metabolism. Enzymes from different sources differ in their regulatory mechanisms and in their natural substrates. However, all known phosphorylases share catalytic and structural properties.</text>
</comment>
<feature type="modified residue" description="N6-(pyridoxal phosphate)lysine" evidence="11">
    <location>
        <position position="624"/>
    </location>
</feature>
<dbReference type="NCBIfam" id="TIGR02093">
    <property type="entry name" value="P_ylase"/>
    <property type="match status" value="1"/>
</dbReference>
<evidence type="ECO:0000256" key="10">
    <source>
        <dbReference type="ARBA" id="ARBA00025174"/>
    </source>
</evidence>
<proteinExistence type="inferred from homology"/>
<evidence type="ECO:0000256" key="6">
    <source>
        <dbReference type="ARBA" id="ARBA00022676"/>
    </source>
</evidence>
<dbReference type="InterPro" id="IPR000811">
    <property type="entry name" value="Glyco_trans_35"/>
</dbReference>
<evidence type="ECO:0000256" key="3">
    <source>
        <dbReference type="ARBA" id="ARBA00006047"/>
    </source>
</evidence>
<dbReference type="Pfam" id="PF00343">
    <property type="entry name" value="Phosphorylase"/>
    <property type="match status" value="1"/>
</dbReference>
<dbReference type="FunFam" id="3.40.50.2000:FF:000153">
    <property type="entry name" value="Alpha-1,4 glucan phosphorylase"/>
    <property type="match status" value="1"/>
</dbReference>
<dbReference type="SUPFAM" id="SSF53756">
    <property type="entry name" value="UDP-Glycosyltransferase/glycogen phosphorylase"/>
    <property type="match status" value="1"/>
</dbReference>
<dbReference type="FunFam" id="3.40.50.2000:FF:000005">
    <property type="entry name" value="Alpha-1,4 glucan phosphorylase"/>
    <property type="match status" value="1"/>
</dbReference>
<sequence>MAEGFQRDIQAYLELEANINLQDAGLRDLYQAVSKAAMKQIREKWENPGSGKRACYFSAEFLLGRMIYSNLLNMKVLDSLRELFADNGLNIAMFEEVEDAALGNGGLGRLAACFLDSAATQSIPMDGFGIRYRYGLFKQYFQNGFQREEADGWERFGDPWSVRREDEKVRVEFGDQSVYAVPYDMPVIGYDCAMINTLRLWQAEPVREFDFPSFNEQRYEEAFRERNEAEMLSDVLYPNDDTDRGKRLRLKQQYFFVSASLQCLMARYEARYGREYSHFPEVYAVQLNDTHPTVAIPELLRLFMERGELSYEEAFPIVRSTFAYTNHTIMAEALEKWDVGLFMSVLPQVYPYIVMLQNGLFRELKSEASMETGRYAIIENGRLHMARMAIYGSHSVNGVAELHTEILKRTALPEWYRLYPQRFNNKTNGITQRRWLALCNPELAALITRTIGEGWLTDLQDLEKLRPYGQDSELLRQYAAVKRQKKEQLSSYLQKKEGVCISPDFMFDIQVKRLHEYKRQLMNALSILDLYFGVKDGRVQNFYPTAFLFGAKAAPGYVRAKGIIKFIQEIALKINADPQVQDKMKVLFVTNYNVSYAEKLIPAADVSEQISAAGTEASGTSNMKFMLNGAVTLGTYDGANIEIVEQAGMENNYIFGARVEDLDRIKGQYDPRAIYEREPRVKAVLDTLVDGTFSDGGSGVFRELYESILYGASWHTPDHYYILLDLLPYCDARMKVNADYKDREDFTRKCFYNTAGAGKFSSDRTILQYAREIWGVTPNLKS</sequence>
<dbReference type="Proteomes" id="UP000657006">
    <property type="component" value="Unassembled WGS sequence"/>
</dbReference>
<gene>
    <name evidence="13" type="ORF">H8730_00360</name>
</gene>
<dbReference type="EMBL" id="JACRSQ010000001">
    <property type="protein sequence ID" value="MBC8542002.1"/>
    <property type="molecule type" value="Genomic_DNA"/>
</dbReference>
<evidence type="ECO:0000256" key="12">
    <source>
        <dbReference type="RuleBase" id="RU000587"/>
    </source>
</evidence>
<keyword evidence="6 12" id="KW-0328">Glycosyltransferase</keyword>